<reference evidence="2" key="1">
    <citation type="submission" date="2022-11" db="EMBL/GenBank/DDBJ databases">
        <title>Biodiversity and phylogenetic relationships of bacteria.</title>
        <authorList>
            <person name="Machado R.A.R."/>
            <person name="Bhat A."/>
            <person name="Loulou A."/>
            <person name="Kallel S."/>
        </authorList>
    </citation>
    <scope>NUCLEOTIDE SEQUENCE</scope>
    <source>
        <strain evidence="2">K-TC2</strain>
    </source>
</reference>
<gene>
    <name evidence="2" type="ORF">OSH07_09535</name>
</gene>
<dbReference type="EMBL" id="JAPKNK010000003">
    <property type="protein sequence ID" value="MCX5569432.1"/>
    <property type="molecule type" value="Genomic_DNA"/>
</dbReference>
<proteinExistence type="predicted"/>
<sequence>MTDFVTALGLVLVIEGAFYAMVPTVAKMMMRQGIAASDTLLRGCGLVALAVGVSIVWLARN</sequence>
<dbReference type="AlphaFoldDB" id="A0A9X3IL31"/>
<keyword evidence="3" id="KW-1185">Reference proteome</keyword>
<dbReference type="PANTHER" id="PTHR38602">
    <property type="entry name" value="INNER MEMBRANE PROTEIN-RELATED"/>
    <property type="match status" value="1"/>
</dbReference>
<keyword evidence="1" id="KW-0812">Transmembrane</keyword>
<comment type="caution">
    <text evidence="2">The sequence shown here is derived from an EMBL/GenBank/DDBJ whole genome shotgun (WGS) entry which is preliminary data.</text>
</comment>
<dbReference type="Pfam" id="PF09838">
    <property type="entry name" value="DUF2065"/>
    <property type="match status" value="1"/>
</dbReference>
<dbReference type="Proteomes" id="UP001144805">
    <property type="component" value="Unassembled WGS sequence"/>
</dbReference>
<feature type="transmembrane region" description="Helical" evidence="1">
    <location>
        <begin position="40"/>
        <end position="59"/>
    </location>
</feature>
<dbReference type="InterPro" id="IPR019201">
    <property type="entry name" value="DUF2065"/>
</dbReference>
<keyword evidence="1" id="KW-0472">Membrane</keyword>
<accession>A0A9X3IL31</accession>
<protein>
    <submittedName>
        <fullName evidence="2">DUF2065 domain-containing protein</fullName>
    </submittedName>
</protein>
<evidence type="ECO:0000256" key="1">
    <source>
        <dbReference type="SAM" id="Phobius"/>
    </source>
</evidence>
<keyword evidence="1" id="KW-1133">Transmembrane helix</keyword>
<dbReference type="PANTHER" id="PTHR38602:SF1">
    <property type="entry name" value="INNER MEMBRANE PROTEIN"/>
    <property type="match status" value="1"/>
</dbReference>
<evidence type="ECO:0000313" key="3">
    <source>
        <dbReference type="Proteomes" id="UP001144805"/>
    </source>
</evidence>
<evidence type="ECO:0000313" key="2">
    <source>
        <dbReference type="EMBL" id="MCX5569432.1"/>
    </source>
</evidence>
<dbReference type="RefSeq" id="WP_266338403.1">
    <property type="nucleotide sequence ID" value="NZ_JAPKNK010000003.1"/>
</dbReference>
<organism evidence="2 3">
    <name type="scientific">Kaistia nematophila</name>
    <dbReference type="NCBI Taxonomy" id="2994654"/>
    <lineage>
        <taxon>Bacteria</taxon>
        <taxon>Pseudomonadati</taxon>
        <taxon>Pseudomonadota</taxon>
        <taxon>Alphaproteobacteria</taxon>
        <taxon>Hyphomicrobiales</taxon>
        <taxon>Kaistiaceae</taxon>
        <taxon>Kaistia</taxon>
    </lineage>
</organism>
<name>A0A9X3IL31_9HYPH</name>